<dbReference type="Proteomes" id="UP000035514">
    <property type="component" value="Unassembled WGS sequence"/>
</dbReference>
<dbReference type="InterPro" id="IPR000748">
    <property type="entry name" value="PsdUridine_synth_RsuA/RluB/E/F"/>
</dbReference>
<evidence type="ECO:0000259" key="5">
    <source>
        <dbReference type="SMART" id="SM00363"/>
    </source>
</evidence>
<sequence length="275" mass="31496">MKKETKKTTTKVEEPKFELIRLNKFLSHNSNYSRREADKLIEEGKVKVNNKVVTDLATKVKSTDKVEIGKKLIKEEKNKLYTVIVYNKPKGEIVSKKDPQGRKTIYDGLEHKYKHFLSVGRLDYSSEGLLLLSDSVDIVNALMHSDLERVYKIKLNGVITPAVEQAMQSGITIEDATSGAYKGTKIKSMSFAPFLAYDIQTNGTKHSKIKVVINEGKNRELRRFFAHFNLDVLDLKRLEYGGISLNNLPTGKSRYLTKEEYKNLRIFMNEDDRSI</sequence>
<organism evidence="6 7">
    <name type="scientific">Aliarcobacter butzleri L348</name>
    <dbReference type="NCBI Taxonomy" id="1447256"/>
    <lineage>
        <taxon>Bacteria</taxon>
        <taxon>Pseudomonadati</taxon>
        <taxon>Campylobacterota</taxon>
        <taxon>Epsilonproteobacteria</taxon>
        <taxon>Campylobacterales</taxon>
        <taxon>Arcobacteraceae</taxon>
        <taxon>Aliarcobacter</taxon>
    </lineage>
</organism>
<dbReference type="GO" id="GO:0003723">
    <property type="term" value="F:RNA binding"/>
    <property type="evidence" value="ECO:0007669"/>
    <property type="project" value="UniProtKB-KW"/>
</dbReference>
<dbReference type="SMART" id="SM00363">
    <property type="entry name" value="S4"/>
    <property type="match status" value="1"/>
</dbReference>
<dbReference type="EC" id="5.4.99.-" evidence="4"/>
<evidence type="ECO:0000256" key="1">
    <source>
        <dbReference type="ARBA" id="ARBA00008348"/>
    </source>
</evidence>
<evidence type="ECO:0000313" key="7">
    <source>
        <dbReference type="Proteomes" id="UP000035514"/>
    </source>
</evidence>
<dbReference type="AlphaFoldDB" id="A0A0G9JP29"/>
<protein>
    <recommendedName>
        <fullName evidence="4">Pseudouridine synthase</fullName>
        <ecNumber evidence="4">5.4.99.-</ecNumber>
    </recommendedName>
</protein>
<comment type="caution">
    <text evidence="6">The sequence shown here is derived from an EMBL/GenBank/DDBJ whole genome shotgun (WGS) entry which is preliminary data.</text>
</comment>
<dbReference type="EMBL" id="JAIQ01000175">
    <property type="protein sequence ID" value="KLD95915.1"/>
    <property type="molecule type" value="Genomic_DNA"/>
</dbReference>
<evidence type="ECO:0000256" key="3">
    <source>
        <dbReference type="PROSITE-ProRule" id="PRU00182"/>
    </source>
</evidence>
<keyword evidence="3" id="KW-0694">RNA-binding</keyword>
<dbReference type="InterPro" id="IPR002942">
    <property type="entry name" value="S4_RNA-bd"/>
</dbReference>
<feature type="domain" description="RNA-binding S4" evidence="5">
    <location>
        <begin position="20"/>
        <end position="78"/>
    </location>
</feature>
<evidence type="ECO:0000313" key="6">
    <source>
        <dbReference type="EMBL" id="KLD95915.1"/>
    </source>
</evidence>
<dbReference type="RefSeq" id="WP_046997576.1">
    <property type="nucleotide sequence ID" value="NZ_JAIQ01000175.1"/>
</dbReference>
<dbReference type="Pfam" id="PF00849">
    <property type="entry name" value="PseudoU_synth_2"/>
    <property type="match status" value="1"/>
</dbReference>
<evidence type="ECO:0000256" key="2">
    <source>
        <dbReference type="ARBA" id="ARBA00023235"/>
    </source>
</evidence>
<dbReference type="InterPro" id="IPR020103">
    <property type="entry name" value="PsdUridine_synth_cat_dom_sf"/>
</dbReference>
<dbReference type="PANTHER" id="PTHR47683:SF2">
    <property type="entry name" value="RNA-BINDING S4 DOMAIN-CONTAINING PROTEIN"/>
    <property type="match status" value="1"/>
</dbReference>
<dbReference type="InterPro" id="IPR020094">
    <property type="entry name" value="TruA/RsuA/RluB/E/F_N"/>
</dbReference>
<proteinExistence type="inferred from homology"/>
<evidence type="ECO:0000256" key="4">
    <source>
        <dbReference type="RuleBase" id="RU003887"/>
    </source>
</evidence>
<dbReference type="Gene3D" id="3.30.70.1560">
    <property type="entry name" value="Alpha-L RNA-binding motif"/>
    <property type="match status" value="1"/>
</dbReference>
<comment type="similarity">
    <text evidence="1 4">Belongs to the pseudouridine synthase RsuA family.</text>
</comment>
<dbReference type="PANTHER" id="PTHR47683">
    <property type="entry name" value="PSEUDOURIDINE SYNTHASE FAMILY PROTEIN-RELATED"/>
    <property type="match status" value="1"/>
</dbReference>
<gene>
    <name evidence="6" type="ORF">AA20_13495</name>
</gene>
<reference evidence="6 7" key="1">
    <citation type="submission" date="2014-01" db="EMBL/GenBank/DDBJ databases">
        <title>Development of a Comparative Genomic Fingerprinting Assay for High Resolution Genotyping of Arcobacter butzleri.</title>
        <authorList>
            <person name="Webb A.L."/>
            <person name="Inglis G.D."/>
            <person name="Kruczkiewicz P."/>
            <person name="Selinger L.B."/>
            <person name="Taboada E.N."/>
        </authorList>
    </citation>
    <scope>NUCLEOTIDE SEQUENCE [LARGE SCALE GENOMIC DNA]</scope>
    <source>
        <strain evidence="6 7">L348</strain>
    </source>
</reference>
<dbReference type="InterPro" id="IPR042092">
    <property type="entry name" value="PsdUridine_s_RsuA/RluB/E/F_cat"/>
</dbReference>
<dbReference type="PROSITE" id="PS01149">
    <property type="entry name" value="PSI_RSU"/>
    <property type="match status" value="1"/>
</dbReference>
<keyword evidence="2 4" id="KW-0413">Isomerase</keyword>
<dbReference type="InterPro" id="IPR018496">
    <property type="entry name" value="PsdUridine_synth_RsuA/RluB_CS"/>
</dbReference>
<accession>A0A0G9JP29</accession>
<dbReference type="InterPro" id="IPR050343">
    <property type="entry name" value="RsuA_PseudoU_synthase"/>
</dbReference>
<dbReference type="FunFam" id="3.10.290.10:FF:000003">
    <property type="entry name" value="Pseudouridine synthase"/>
    <property type="match status" value="1"/>
</dbReference>
<dbReference type="SUPFAM" id="SSF55120">
    <property type="entry name" value="Pseudouridine synthase"/>
    <property type="match status" value="1"/>
</dbReference>
<dbReference type="PATRIC" id="fig|1447256.3.peg.2649"/>
<dbReference type="NCBIfam" id="TIGR00093">
    <property type="entry name" value="pseudouridine synthase"/>
    <property type="match status" value="1"/>
</dbReference>
<dbReference type="Gene3D" id="3.30.70.580">
    <property type="entry name" value="Pseudouridine synthase I, catalytic domain, N-terminal subdomain"/>
    <property type="match status" value="1"/>
</dbReference>
<dbReference type="InterPro" id="IPR006145">
    <property type="entry name" value="PsdUridine_synth_RsuA/RluA"/>
</dbReference>
<name>A0A0G9JP29_9BACT</name>
<dbReference type="InterPro" id="IPR036986">
    <property type="entry name" value="S4_RNA-bd_sf"/>
</dbReference>
<dbReference type="GO" id="GO:0120159">
    <property type="term" value="F:rRNA pseudouridine synthase activity"/>
    <property type="evidence" value="ECO:0007669"/>
    <property type="project" value="UniProtKB-ARBA"/>
</dbReference>
<dbReference type="SUPFAM" id="SSF55174">
    <property type="entry name" value="Alpha-L RNA-binding motif"/>
    <property type="match status" value="1"/>
</dbReference>
<dbReference type="PROSITE" id="PS50889">
    <property type="entry name" value="S4"/>
    <property type="match status" value="1"/>
</dbReference>
<dbReference type="Pfam" id="PF01479">
    <property type="entry name" value="S4"/>
    <property type="match status" value="1"/>
</dbReference>
<dbReference type="GO" id="GO:0000455">
    <property type="term" value="P:enzyme-directed rRNA pseudouridine synthesis"/>
    <property type="evidence" value="ECO:0007669"/>
    <property type="project" value="UniProtKB-ARBA"/>
</dbReference>
<dbReference type="CDD" id="cd00165">
    <property type="entry name" value="S4"/>
    <property type="match status" value="1"/>
</dbReference>
<dbReference type="Gene3D" id="3.10.290.10">
    <property type="entry name" value="RNA-binding S4 domain"/>
    <property type="match status" value="1"/>
</dbReference>